<evidence type="ECO:0000313" key="3">
    <source>
        <dbReference type="EMBL" id="RUP47681.1"/>
    </source>
</evidence>
<dbReference type="InterPro" id="IPR004018">
    <property type="entry name" value="RPEL_repeat"/>
</dbReference>
<feature type="repeat" description="RPEL" evidence="2">
    <location>
        <begin position="29"/>
        <end position="51"/>
    </location>
</feature>
<dbReference type="Proteomes" id="UP000268093">
    <property type="component" value="Unassembled WGS sequence"/>
</dbReference>
<dbReference type="EMBL" id="RBNI01004225">
    <property type="protein sequence ID" value="RUP47681.1"/>
    <property type="molecule type" value="Genomic_DNA"/>
</dbReference>
<gene>
    <name evidence="3" type="ORF">BC936DRAFT_145449</name>
</gene>
<organism evidence="3 4">
    <name type="scientific">Jimgerdemannia flammicorona</name>
    <dbReference type="NCBI Taxonomy" id="994334"/>
    <lineage>
        <taxon>Eukaryota</taxon>
        <taxon>Fungi</taxon>
        <taxon>Fungi incertae sedis</taxon>
        <taxon>Mucoromycota</taxon>
        <taxon>Mucoromycotina</taxon>
        <taxon>Endogonomycetes</taxon>
        <taxon>Endogonales</taxon>
        <taxon>Endogonaceae</taxon>
        <taxon>Jimgerdemannia</taxon>
    </lineage>
</organism>
<dbReference type="AlphaFoldDB" id="A0A433DAK1"/>
<keyword evidence="1" id="KW-0677">Repeat</keyword>
<dbReference type="PROSITE" id="PS51073">
    <property type="entry name" value="RPEL"/>
    <property type="match status" value="1"/>
</dbReference>
<dbReference type="Pfam" id="PF02755">
    <property type="entry name" value="RPEL"/>
    <property type="match status" value="1"/>
</dbReference>
<feature type="non-terminal residue" evidence="3">
    <location>
        <position position="51"/>
    </location>
</feature>
<accession>A0A433DAK1</accession>
<proteinExistence type="predicted"/>
<evidence type="ECO:0000256" key="2">
    <source>
        <dbReference type="PROSITE-ProRule" id="PRU00401"/>
    </source>
</evidence>
<sequence>MLVHLDTADNATAAVAVENIIEDIEKRKTDLRHKLERRPTRDELIQHNILK</sequence>
<comment type="caution">
    <text evidence="3">The sequence shown here is derived from an EMBL/GenBank/DDBJ whole genome shotgun (WGS) entry which is preliminary data.</text>
</comment>
<protein>
    <submittedName>
        <fullName evidence="3">Uncharacterized protein</fullName>
    </submittedName>
</protein>
<dbReference type="OrthoDB" id="197676at2759"/>
<name>A0A433DAK1_9FUNG</name>
<evidence type="ECO:0000313" key="4">
    <source>
        <dbReference type="Proteomes" id="UP000268093"/>
    </source>
</evidence>
<reference evidence="3 4" key="1">
    <citation type="journal article" date="2018" name="New Phytol.">
        <title>Phylogenomics of Endogonaceae and evolution of mycorrhizas within Mucoromycota.</title>
        <authorList>
            <person name="Chang Y."/>
            <person name="Desiro A."/>
            <person name="Na H."/>
            <person name="Sandor L."/>
            <person name="Lipzen A."/>
            <person name="Clum A."/>
            <person name="Barry K."/>
            <person name="Grigoriev I.V."/>
            <person name="Martin F.M."/>
            <person name="Stajich J.E."/>
            <person name="Smith M.E."/>
            <person name="Bonito G."/>
            <person name="Spatafora J.W."/>
        </authorList>
    </citation>
    <scope>NUCLEOTIDE SEQUENCE [LARGE SCALE GENOMIC DNA]</scope>
    <source>
        <strain evidence="3 4">GMNB39</strain>
    </source>
</reference>
<dbReference type="Gene3D" id="6.10.140.2130">
    <property type="match status" value="1"/>
</dbReference>
<evidence type="ECO:0000256" key="1">
    <source>
        <dbReference type="ARBA" id="ARBA00022737"/>
    </source>
</evidence>
<keyword evidence="4" id="KW-1185">Reference proteome</keyword>